<dbReference type="Proteomes" id="UP001295423">
    <property type="component" value="Unassembled WGS sequence"/>
</dbReference>
<evidence type="ECO:0000313" key="3">
    <source>
        <dbReference type="Proteomes" id="UP001295423"/>
    </source>
</evidence>
<dbReference type="Gene3D" id="3.50.50.100">
    <property type="match status" value="1"/>
</dbReference>
<dbReference type="SUPFAM" id="SSF51905">
    <property type="entry name" value="FAD/NAD(P)-binding domain"/>
    <property type="match status" value="2"/>
</dbReference>
<organism evidence="2 3">
    <name type="scientific">Cylindrotheca closterium</name>
    <dbReference type="NCBI Taxonomy" id="2856"/>
    <lineage>
        <taxon>Eukaryota</taxon>
        <taxon>Sar</taxon>
        <taxon>Stramenopiles</taxon>
        <taxon>Ochrophyta</taxon>
        <taxon>Bacillariophyta</taxon>
        <taxon>Bacillariophyceae</taxon>
        <taxon>Bacillariophycidae</taxon>
        <taxon>Bacillariales</taxon>
        <taxon>Bacillariaceae</taxon>
        <taxon>Cylindrotheca</taxon>
    </lineage>
</organism>
<proteinExistence type="predicted"/>
<accession>A0AAD2CCB2</accession>
<keyword evidence="3" id="KW-1185">Reference proteome</keyword>
<dbReference type="InterPro" id="IPR036188">
    <property type="entry name" value="FAD/NAD-bd_sf"/>
</dbReference>
<dbReference type="PANTHER" id="PTHR43755">
    <property type="match status" value="1"/>
</dbReference>
<gene>
    <name evidence="2" type="ORF">CYCCA115_LOCUS1439</name>
</gene>
<feature type="domain" description="FAD/NAD(P)-binding" evidence="1">
    <location>
        <begin position="181"/>
        <end position="297"/>
    </location>
</feature>
<feature type="domain" description="FAD/NAD(P)-binding" evidence="1">
    <location>
        <begin position="6"/>
        <end position="136"/>
    </location>
</feature>
<dbReference type="EMBL" id="CAKOGP040000036">
    <property type="protein sequence ID" value="CAJ1928311.1"/>
    <property type="molecule type" value="Genomic_DNA"/>
</dbReference>
<dbReference type="InterPro" id="IPR052541">
    <property type="entry name" value="SQRD"/>
</dbReference>
<protein>
    <recommendedName>
        <fullName evidence="1">FAD/NAD(P)-binding domain-containing protein</fullName>
    </recommendedName>
</protein>
<comment type="caution">
    <text evidence="2">The sequence shown here is derived from an EMBL/GenBank/DDBJ whole genome shotgun (WGS) entry which is preliminary data.</text>
</comment>
<dbReference type="InterPro" id="IPR023753">
    <property type="entry name" value="FAD/NAD-binding_dom"/>
</dbReference>
<evidence type="ECO:0000259" key="1">
    <source>
        <dbReference type="Pfam" id="PF07992"/>
    </source>
</evidence>
<name>A0AAD2CCB2_9STRA</name>
<evidence type="ECO:0000313" key="2">
    <source>
        <dbReference type="EMBL" id="CAJ1928311.1"/>
    </source>
</evidence>
<dbReference type="PROSITE" id="PS51257">
    <property type="entry name" value="PROKAR_LIPOPROTEIN"/>
    <property type="match status" value="1"/>
</dbReference>
<sequence>MSEKPTVLIIGAGFGGLGCARQFVKNGAAKDFNVILVEKGEHFSIGGMWQFVWNSRLTMEETMFPLSKAILPGIKVRTKTTVSKWSPQDKKVVLTNGSTISYDHIVLSPGVVPDPKDVPGIENFVNICSIDHVAKQKQDLEELVAKAKTEKVTFCLAISVNPYKCPPAPYELALLVDEYVRKAGVRDNVRVVLTCPVEYSMPPNTKSVVLGALKEQNVEFLNKKELEKVDSNLLHFKDGSDPLAFDVLWGVWPIRAPDFIQESGLKINPKGTITVDDKVSNTIGTGAPGAHIIGDACRVPFGQAGIPKAGEFAWKMGISVADDIAGKRQPADRSGQCAAEAGFGKGIVLSPNFSDVCNDPENGKPKVGIESVEDGTDRKVAWCNGYLKDIFGENVKPVVLRD</sequence>
<dbReference type="Pfam" id="PF07992">
    <property type="entry name" value="Pyr_redox_2"/>
    <property type="match status" value="2"/>
</dbReference>
<dbReference type="GO" id="GO:0016491">
    <property type="term" value="F:oxidoreductase activity"/>
    <property type="evidence" value="ECO:0007669"/>
    <property type="project" value="InterPro"/>
</dbReference>
<dbReference type="AlphaFoldDB" id="A0AAD2CCB2"/>
<dbReference type="PANTHER" id="PTHR43755:SF1">
    <property type="entry name" value="FAD-DEPENDENT PYRIDINE NUCLEOTIDE-DISULPHIDE OXIDOREDUCTASE"/>
    <property type="match status" value="1"/>
</dbReference>
<reference evidence="2" key="1">
    <citation type="submission" date="2023-08" db="EMBL/GenBank/DDBJ databases">
        <authorList>
            <person name="Audoor S."/>
            <person name="Bilcke G."/>
        </authorList>
    </citation>
    <scope>NUCLEOTIDE SEQUENCE</scope>
</reference>